<dbReference type="EMBL" id="CAFBLS010000003">
    <property type="protein sequence ID" value="CAB4857669.1"/>
    <property type="molecule type" value="Genomic_DNA"/>
</dbReference>
<protein>
    <submittedName>
        <fullName evidence="1">Unannotated protein</fullName>
    </submittedName>
</protein>
<name>A0A6J7CNE5_9ZZZZ</name>
<accession>A0A6J7CNE5</accession>
<organism evidence="1">
    <name type="scientific">freshwater metagenome</name>
    <dbReference type="NCBI Taxonomy" id="449393"/>
    <lineage>
        <taxon>unclassified sequences</taxon>
        <taxon>metagenomes</taxon>
        <taxon>ecological metagenomes</taxon>
    </lineage>
</organism>
<reference evidence="1" key="1">
    <citation type="submission" date="2020-05" db="EMBL/GenBank/DDBJ databases">
        <authorList>
            <person name="Chiriac C."/>
            <person name="Salcher M."/>
            <person name="Ghai R."/>
            <person name="Kavagutti S V."/>
        </authorList>
    </citation>
    <scope>NUCLEOTIDE SEQUENCE</scope>
</reference>
<sequence length="90" mass="10128">MTMILPDDKSRFRCAHCGNLTRFDVVRTSRVREFWHLTMAGEPAIDESVVLSEEIEQVQCRWCSAADHVEIVPRPEFGGPVQEEVGDGGP</sequence>
<evidence type="ECO:0000313" key="1">
    <source>
        <dbReference type="EMBL" id="CAB4857669.1"/>
    </source>
</evidence>
<proteinExistence type="predicted"/>
<gene>
    <name evidence="1" type="ORF">UFOPK3402_00041</name>
</gene>
<dbReference type="AlphaFoldDB" id="A0A6J7CNE5"/>